<accession>A0ABY6L8R1</accession>
<dbReference type="EMBL" id="CP092877">
    <property type="protein sequence ID" value="UYV77259.1"/>
    <property type="molecule type" value="Genomic_DNA"/>
</dbReference>
<keyword evidence="2" id="KW-1185">Reference proteome</keyword>
<dbReference type="Gene3D" id="3.30.420.10">
    <property type="entry name" value="Ribonuclease H-like superfamily/Ribonuclease H"/>
    <property type="match status" value="1"/>
</dbReference>
<evidence type="ECO:0000313" key="2">
    <source>
        <dbReference type="Proteomes" id="UP001235939"/>
    </source>
</evidence>
<dbReference type="Proteomes" id="UP001235939">
    <property type="component" value="Chromosome 15"/>
</dbReference>
<name>A0ABY6L8R1_9ARAC</name>
<feature type="non-terminal residue" evidence="1">
    <location>
        <position position="1"/>
    </location>
</feature>
<proteinExistence type="predicted"/>
<organism evidence="1 2">
    <name type="scientific">Cordylochernes scorpioides</name>
    <dbReference type="NCBI Taxonomy" id="51811"/>
    <lineage>
        <taxon>Eukaryota</taxon>
        <taxon>Metazoa</taxon>
        <taxon>Ecdysozoa</taxon>
        <taxon>Arthropoda</taxon>
        <taxon>Chelicerata</taxon>
        <taxon>Arachnida</taxon>
        <taxon>Pseudoscorpiones</taxon>
        <taxon>Cheliferoidea</taxon>
        <taxon>Chernetidae</taxon>
        <taxon>Cordylochernes</taxon>
    </lineage>
</organism>
<gene>
    <name evidence="1" type="ORF">LAZ67_15000255</name>
</gene>
<protein>
    <submittedName>
        <fullName evidence="1">Uncharacterized protein</fullName>
    </submittedName>
</protein>
<evidence type="ECO:0000313" key="1">
    <source>
        <dbReference type="EMBL" id="UYV77259.1"/>
    </source>
</evidence>
<sequence>MTSEMRTRTLKPSKNNQSYESRFILNTNSTRVLIWRETGTRNHPSNIRERDRYGGQDVMVWAGIMLDARTPLHVFDGGTLTFQLYRDEITGAL</sequence>
<dbReference type="InterPro" id="IPR036397">
    <property type="entry name" value="RNaseH_sf"/>
</dbReference>
<reference evidence="1 2" key="1">
    <citation type="submission" date="2022-01" db="EMBL/GenBank/DDBJ databases">
        <title>A chromosomal length assembly of Cordylochernes scorpioides.</title>
        <authorList>
            <person name="Zeh D."/>
            <person name="Zeh J."/>
        </authorList>
    </citation>
    <scope>NUCLEOTIDE SEQUENCE [LARGE SCALE GENOMIC DNA]</scope>
    <source>
        <strain evidence="1">IN4F17</strain>
        <tissue evidence="1">Whole Body</tissue>
    </source>
</reference>